<dbReference type="AlphaFoldDB" id="A0A1Y1S042"/>
<evidence type="ECO:0000313" key="10">
    <source>
        <dbReference type="EMBL" id="ORC35655.1"/>
    </source>
</evidence>
<organism evidence="10 11">
    <name type="scientific">Marispirochaeta aestuarii</name>
    <dbReference type="NCBI Taxonomy" id="1963862"/>
    <lineage>
        <taxon>Bacteria</taxon>
        <taxon>Pseudomonadati</taxon>
        <taxon>Spirochaetota</taxon>
        <taxon>Spirochaetia</taxon>
        <taxon>Spirochaetales</taxon>
        <taxon>Spirochaetaceae</taxon>
        <taxon>Marispirochaeta</taxon>
    </lineage>
</organism>
<dbReference type="Pfam" id="PF02782">
    <property type="entry name" value="FGGY_C"/>
    <property type="match status" value="1"/>
</dbReference>
<name>A0A1Y1S042_9SPIO</name>
<keyword evidence="2" id="KW-0808">Transferase</keyword>
<evidence type="ECO:0000256" key="5">
    <source>
        <dbReference type="ARBA" id="ARBA00022840"/>
    </source>
</evidence>
<evidence type="ECO:0000256" key="6">
    <source>
        <dbReference type="ARBA" id="ARBA00023157"/>
    </source>
</evidence>
<dbReference type="Gene3D" id="3.30.420.40">
    <property type="match status" value="2"/>
</dbReference>
<comment type="similarity">
    <text evidence="1">Belongs to the FGGY kinase family.</text>
</comment>
<dbReference type="InterPro" id="IPR013449">
    <property type="entry name" value="Rhamnulokinase"/>
</dbReference>
<dbReference type="EMBL" id="MWQY01000008">
    <property type="protein sequence ID" value="ORC35655.1"/>
    <property type="molecule type" value="Genomic_DNA"/>
</dbReference>
<comment type="caution">
    <text evidence="10">The sequence shown here is derived from an EMBL/GenBank/DDBJ whole genome shotgun (WGS) entry which is preliminary data.</text>
</comment>
<keyword evidence="5" id="KW-0067">ATP-binding</keyword>
<dbReference type="PANTHER" id="PTHR10196">
    <property type="entry name" value="SUGAR KINASE"/>
    <property type="match status" value="1"/>
</dbReference>
<accession>A0A1Y1S042</accession>
<evidence type="ECO:0000313" key="11">
    <source>
        <dbReference type="Proteomes" id="UP000192343"/>
    </source>
</evidence>
<gene>
    <name evidence="10" type="ORF">B4O97_08395</name>
</gene>
<feature type="domain" description="Carbohydrate kinase FGGY N-terminal" evidence="8">
    <location>
        <begin position="7"/>
        <end position="247"/>
    </location>
</feature>
<dbReference type="STRING" id="1963862.B4O97_08395"/>
<keyword evidence="3" id="KW-0547">Nucleotide-binding</keyword>
<evidence type="ECO:0000256" key="3">
    <source>
        <dbReference type="ARBA" id="ARBA00022741"/>
    </source>
</evidence>
<keyword evidence="11" id="KW-1185">Reference proteome</keyword>
<evidence type="ECO:0000256" key="7">
    <source>
        <dbReference type="ARBA" id="ARBA00023308"/>
    </source>
</evidence>
<protein>
    <recommendedName>
        <fullName evidence="12">Rhamnulokinase</fullName>
    </recommendedName>
</protein>
<dbReference type="GO" id="GO:0005829">
    <property type="term" value="C:cytosol"/>
    <property type="evidence" value="ECO:0007669"/>
    <property type="project" value="TreeGrafter"/>
</dbReference>
<dbReference type="Pfam" id="PF00370">
    <property type="entry name" value="FGGY_N"/>
    <property type="match status" value="1"/>
</dbReference>
<dbReference type="GO" id="GO:0019301">
    <property type="term" value="P:rhamnose catabolic process"/>
    <property type="evidence" value="ECO:0007669"/>
    <property type="project" value="InterPro"/>
</dbReference>
<keyword evidence="4" id="KW-0418">Kinase</keyword>
<dbReference type="RefSeq" id="WP_083049967.1">
    <property type="nucleotide sequence ID" value="NZ_MWQY01000008.1"/>
</dbReference>
<sequence>MRPKGDILAFDFGASSGRCIAGRLEGDSLEVETLHRFENRPVRLNGRFHWDILALYREILEALIIHRRDFGGGILSLAVDTWGVDYGLIGKDGRLLSNPRHYRDVRTEGIPEKLFALVPENELYAAGGIQMMSINTVFQLFAEREENRELFESARALAMTPDLLNYFLTGKLRSELSIASTSALVDPRKRDWNRPLIRKLGYPEGLFTPIIKPGEELGPVSADVEAFTGLSGTRVFATCSHDTQSAIAAVPAEKEDFIYLSSGTWSLMGVETDEPVLSTRAAELRITNEIGAGGKISLLSNIMGLWLIQECKRIWDREGRVFDYSRLVEMAESELSFGTLINPMDQRFTAPENMPEEIRAAAAETRQEVPRKEGQIACCIFKSLALVYRRTMEGIEGLTGKKYPVIHIVGGGVRNRLLCRMAAQATGRPVVAGPAEATALGNIILQAAGQGLISDLAAGRRLVASAVKPERYEPGTRTGWDDDFRRFCRLYPE</sequence>
<keyword evidence="7" id="KW-0684">Rhamnose metabolism</keyword>
<proteinExistence type="inferred from homology"/>
<feature type="domain" description="Carbohydrate kinase FGGY C-terminal" evidence="9">
    <location>
        <begin position="259"/>
        <end position="448"/>
    </location>
</feature>
<dbReference type="InterPro" id="IPR018484">
    <property type="entry name" value="FGGY_N"/>
</dbReference>
<evidence type="ECO:0008006" key="12">
    <source>
        <dbReference type="Google" id="ProtNLM"/>
    </source>
</evidence>
<evidence type="ECO:0000256" key="1">
    <source>
        <dbReference type="ARBA" id="ARBA00009156"/>
    </source>
</evidence>
<dbReference type="CDD" id="cd07771">
    <property type="entry name" value="ASKHA_NBD_FGGY_RhaB-like"/>
    <property type="match status" value="1"/>
</dbReference>
<dbReference type="Proteomes" id="UP000192343">
    <property type="component" value="Unassembled WGS sequence"/>
</dbReference>
<reference evidence="10 11" key="1">
    <citation type="submission" date="2017-03" db="EMBL/GenBank/DDBJ databases">
        <title>Draft Genome sequence of Marispirochaeta sp. strain JC444.</title>
        <authorList>
            <person name="Shivani Y."/>
            <person name="Subhash Y."/>
            <person name="Sasikala C."/>
            <person name="Ramana C."/>
        </authorList>
    </citation>
    <scope>NUCLEOTIDE SEQUENCE [LARGE SCALE GENOMIC DNA]</scope>
    <source>
        <strain evidence="10 11">JC444</strain>
    </source>
</reference>
<dbReference type="PANTHER" id="PTHR10196:SF93">
    <property type="entry name" value="L-RHAMNULOKINASE"/>
    <property type="match status" value="1"/>
</dbReference>
<evidence type="ECO:0000259" key="9">
    <source>
        <dbReference type="Pfam" id="PF02782"/>
    </source>
</evidence>
<dbReference type="GO" id="GO:0004370">
    <property type="term" value="F:glycerol kinase activity"/>
    <property type="evidence" value="ECO:0007669"/>
    <property type="project" value="TreeGrafter"/>
</dbReference>
<evidence type="ECO:0000256" key="2">
    <source>
        <dbReference type="ARBA" id="ARBA00022679"/>
    </source>
</evidence>
<dbReference type="InterPro" id="IPR018485">
    <property type="entry name" value="FGGY_C"/>
</dbReference>
<dbReference type="OrthoDB" id="9761504at2"/>
<dbReference type="GO" id="GO:0008993">
    <property type="term" value="F:rhamnulokinase activity"/>
    <property type="evidence" value="ECO:0007669"/>
    <property type="project" value="InterPro"/>
</dbReference>
<dbReference type="InterPro" id="IPR043129">
    <property type="entry name" value="ATPase_NBD"/>
</dbReference>
<evidence type="ECO:0000256" key="4">
    <source>
        <dbReference type="ARBA" id="ARBA00022777"/>
    </source>
</evidence>
<dbReference type="GO" id="GO:0005524">
    <property type="term" value="F:ATP binding"/>
    <property type="evidence" value="ECO:0007669"/>
    <property type="project" value="UniProtKB-KW"/>
</dbReference>
<dbReference type="SUPFAM" id="SSF53067">
    <property type="entry name" value="Actin-like ATPase domain"/>
    <property type="match status" value="2"/>
</dbReference>
<keyword evidence="6" id="KW-1015">Disulfide bond</keyword>
<dbReference type="GO" id="GO:0006071">
    <property type="term" value="P:glycerol metabolic process"/>
    <property type="evidence" value="ECO:0007669"/>
    <property type="project" value="TreeGrafter"/>
</dbReference>
<evidence type="ECO:0000259" key="8">
    <source>
        <dbReference type="Pfam" id="PF00370"/>
    </source>
</evidence>